<dbReference type="PANTHER" id="PTHR34980">
    <property type="entry name" value="INNER MEMBRANE PROTEIN-RELATED-RELATED"/>
    <property type="match status" value="1"/>
</dbReference>
<accession>A0ABX5IMC1</accession>
<dbReference type="RefSeq" id="WP_107601119.1">
    <property type="nucleotide sequence ID" value="NZ_PZFR01000068.1"/>
</dbReference>
<dbReference type="Proteomes" id="UP000240859">
    <property type="component" value="Unassembled WGS sequence"/>
</dbReference>
<feature type="transmembrane region" description="Helical" evidence="1">
    <location>
        <begin position="68"/>
        <end position="87"/>
    </location>
</feature>
<dbReference type="PANTHER" id="PTHR34980:SF2">
    <property type="entry name" value="INNER MEMBRANE PROTEIN YHAH-RELATED"/>
    <property type="match status" value="1"/>
</dbReference>
<keyword evidence="1" id="KW-0812">Transmembrane</keyword>
<gene>
    <name evidence="2" type="ORF">BU057_09830</name>
</gene>
<keyword evidence="3" id="KW-1185">Reference proteome</keyword>
<protein>
    <submittedName>
        <fullName evidence="2">DUF805 domain-containing protein</fullName>
    </submittedName>
</protein>
<feature type="transmembrane region" description="Helical" evidence="1">
    <location>
        <begin position="141"/>
        <end position="163"/>
    </location>
</feature>
<proteinExistence type="predicted"/>
<feature type="transmembrane region" description="Helical" evidence="1">
    <location>
        <begin position="108"/>
        <end position="129"/>
    </location>
</feature>
<name>A0ABX5IMC1_9STAP</name>
<keyword evidence="1" id="KW-1133">Transmembrane helix</keyword>
<dbReference type="EMBL" id="PZFR01000068">
    <property type="protein sequence ID" value="PTI68126.1"/>
    <property type="molecule type" value="Genomic_DNA"/>
</dbReference>
<dbReference type="Pfam" id="PF05656">
    <property type="entry name" value="DUF805"/>
    <property type="match status" value="1"/>
</dbReference>
<evidence type="ECO:0000256" key="1">
    <source>
        <dbReference type="SAM" id="Phobius"/>
    </source>
</evidence>
<feature type="transmembrane region" description="Helical" evidence="1">
    <location>
        <begin position="30"/>
        <end position="56"/>
    </location>
</feature>
<keyword evidence="1" id="KW-0472">Membrane</keyword>
<sequence length="194" mass="22519">MERKIGFGQALKLFWKNYINFKGRARRSEYWYMALWHLIFIVPGLILLLIGLMTMITGISTYNSTTAMVGLILLFISWIYIAIYNLATLIPNWAMLIRRFHDTGRTMVLPLIFLTILIKTCILMSIINYQDPEYQYLSSTIIVIVSYVMYIVVGVYNIVICCLDSERRTNKYGPSHKYGNHLKPVSHGNADIYN</sequence>
<comment type="caution">
    <text evidence="2">The sequence shown here is derived from an EMBL/GenBank/DDBJ whole genome shotgun (WGS) entry which is preliminary data.</text>
</comment>
<dbReference type="InterPro" id="IPR008523">
    <property type="entry name" value="DUF805"/>
</dbReference>
<evidence type="ECO:0000313" key="2">
    <source>
        <dbReference type="EMBL" id="PTI68126.1"/>
    </source>
</evidence>
<organism evidence="2 3">
    <name type="scientific">Staphylococcus succinus</name>
    <dbReference type="NCBI Taxonomy" id="61015"/>
    <lineage>
        <taxon>Bacteria</taxon>
        <taxon>Bacillati</taxon>
        <taxon>Bacillota</taxon>
        <taxon>Bacilli</taxon>
        <taxon>Bacillales</taxon>
        <taxon>Staphylococcaceae</taxon>
        <taxon>Staphylococcus</taxon>
    </lineage>
</organism>
<reference evidence="2 3" key="1">
    <citation type="journal article" date="2016" name="Front. Microbiol.">
        <title>Comprehensive Phylogenetic Analysis of Bovine Non-aureus Staphylococci Species Based on Whole-Genome Sequencing.</title>
        <authorList>
            <person name="Naushad S."/>
            <person name="Barkema H.W."/>
            <person name="Luby C."/>
            <person name="Condas L.A."/>
            <person name="Nobrega D.B."/>
            <person name="Carson D.A."/>
            <person name="De Buck J."/>
        </authorList>
    </citation>
    <scope>NUCLEOTIDE SEQUENCE [LARGE SCALE GENOMIC DNA]</scope>
    <source>
        <strain evidence="2 3">SNUC 1084</strain>
    </source>
</reference>
<evidence type="ECO:0000313" key="3">
    <source>
        <dbReference type="Proteomes" id="UP000240859"/>
    </source>
</evidence>